<dbReference type="EMBL" id="VMNW02000015">
    <property type="protein sequence ID" value="KAA9161895.1"/>
    <property type="molecule type" value="Genomic_DNA"/>
</dbReference>
<evidence type="ECO:0000313" key="2">
    <source>
        <dbReference type="Proteomes" id="UP000319769"/>
    </source>
</evidence>
<proteinExistence type="predicted"/>
<organism evidence="1 2">
    <name type="scientific">Amycolatopsis acidicola</name>
    <dbReference type="NCBI Taxonomy" id="2596893"/>
    <lineage>
        <taxon>Bacteria</taxon>
        <taxon>Bacillati</taxon>
        <taxon>Actinomycetota</taxon>
        <taxon>Actinomycetes</taxon>
        <taxon>Pseudonocardiales</taxon>
        <taxon>Pseudonocardiaceae</taxon>
        <taxon>Amycolatopsis</taxon>
    </lineage>
</organism>
<keyword evidence="2" id="KW-1185">Reference proteome</keyword>
<name>A0A5N0V787_9PSEU</name>
<accession>A0A5N0V787</accession>
<protein>
    <submittedName>
        <fullName evidence="1">Uncharacterized protein</fullName>
    </submittedName>
</protein>
<sequence>MLIVLVVVLLSFGSVSTAAGYWWANDGREQAASIPALPSVWPSKDGQALRSVPIPTGEMVAALPPDTAGHVLCQSLSQQRWEALLGDATLREVEHGGCHVVTATLDLRLDLDGTPANLQDPDQIEIAGHSGELEALAPESNARMNVRLVDDAPTEQIKPFLRLDVSRSIEGPGPGMDDLLTSVANAVVQATMAPGPDLPKQSSGQAIPARTVEPVPDHGILDSPWPMISWQLCTALTERLHATGRPKFDGTCTARGVQVSYTDEVSPRVFPQTLAGRPASITDDSVSVQLTDDSAQTVTFSGGSDLTKLAESMLPSLLGH</sequence>
<gene>
    <name evidence="1" type="ORF">FPZ12_012965</name>
</gene>
<reference evidence="1" key="1">
    <citation type="submission" date="2019-09" db="EMBL/GenBank/DDBJ databases">
        <authorList>
            <person name="Teo W.F.A."/>
            <person name="Duangmal K."/>
        </authorList>
    </citation>
    <scope>NUCLEOTIDE SEQUENCE [LARGE SCALE GENOMIC DNA]</scope>
    <source>
        <strain evidence="1">K81G1</strain>
    </source>
</reference>
<dbReference type="OrthoDB" id="3692187at2"/>
<dbReference type="AlphaFoldDB" id="A0A5N0V787"/>
<dbReference type="Proteomes" id="UP000319769">
    <property type="component" value="Unassembled WGS sequence"/>
</dbReference>
<evidence type="ECO:0000313" key="1">
    <source>
        <dbReference type="EMBL" id="KAA9161895.1"/>
    </source>
</evidence>
<comment type="caution">
    <text evidence="1">The sequence shown here is derived from an EMBL/GenBank/DDBJ whole genome shotgun (WGS) entry which is preliminary data.</text>
</comment>